<name>A0A399J975_9MICC</name>
<evidence type="ECO:0000313" key="3">
    <source>
        <dbReference type="Proteomes" id="UP000265419"/>
    </source>
</evidence>
<accession>A0A399J975</accession>
<keyword evidence="3" id="KW-1185">Reference proteome</keyword>
<comment type="caution">
    <text evidence="2">The sequence shown here is derived from an EMBL/GenBank/DDBJ whole genome shotgun (WGS) entry which is preliminary data.</text>
</comment>
<reference evidence="2 3" key="1">
    <citation type="submission" date="2018-07" db="EMBL/GenBank/DDBJ databases">
        <title>Arthrobacter sp. nov., isolated from raw cow's milk with high bacterial count.</title>
        <authorList>
            <person name="Hahne J."/>
            <person name="Isele D."/>
            <person name="Lipski A."/>
        </authorList>
    </citation>
    <scope>NUCLEOTIDE SEQUENCE [LARGE SCALE GENOMIC DNA]</scope>
    <source>
        <strain evidence="2 3">JZ R-35</strain>
    </source>
</reference>
<evidence type="ECO:0000256" key="1">
    <source>
        <dbReference type="SAM" id="MobiDB-lite"/>
    </source>
</evidence>
<sequence>MKSDDIDYGWFEETLADLGSHVERWPLLAFSARIATELEDGELELELARRAGRDIGIDADLAATSTRRVLPLIAPAPPPSERTPGCATPPAWTASARRRSASCSASRKPPAPRR</sequence>
<proteinExistence type="predicted"/>
<dbReference type="AlphaFoldDB" id="A0A399J975"/>
<dbReference type="Proteomes" id="UP000265419">
    <property type="component" value="Unassembled WGS sequence"/>
</dbReference>
<feature type="region of interest" description="Disordered" evidence="1">
    <location>
        <begin position="74"/>
        <end position="114"/>
    </location>
</feature>
<feature type="compositionally biased region" description="Low complexity" evidence="1">
    <location>
        <begin position="89"/>
        <end position="108"/>
    </location>
</feature>
<dbReference type="EMBL" id="QQXK01000038">
    <property type="protein sequence ID" value="RII41077.1"/>
    <property type="molecule type" value="Genomic_DNA"/>
</dbReference>
<evidence type="ECO:0000313" key="2">
    <source>
        <dbReference type="EMBL" id="RII41077.1"/>
    </source>
</evidence>
<gene>
    <name evidence="2" type="ORF">DWB68_14640</name>
</gene>
<protein>
    <submittedName>
        <fullName evidence="2">Uncharacterized protein</fullName>
    </submittedName>
</protein>
<organism evidence="2 3">
    <name type="scientific">Galactobacter valiniphilus</name>
    <dbReference type="NCBI Taxonomy" id="2676122"/>
    <lineage>
        <taxon>Bacteria</taxon>
        <taxon>Bacillati</taxon>
        <taxon>Actinomycetota</taxon>
        <taxon>Actinomycetes</taxon>
        <taxon>Micrococcales</taxon>
        <taxon>Micrococcaceae</taxon>
        <taxon>Galactobacter</taxon>
    </lineage>
</organism>